<evidence type="ECO:0000313" key="1">
    <source>
        <dbReference type="EMBL" id="EYB83041.1"/>
    </source>
</evidence>
<sequence>MPNRRSAQYTVLAVADAEITGSVPKHVSPITTGETYLISEACQVARLVKQRVAKILSMLYMICGDAHCSFTLFKNIKPGNGNSEILVGTHLDSLKKDAW</sequence>
<evidence type="ECO:0000313" key="2">
    <source>
        <dbReference type="Proteomes" id="UP000024635"/>
    </source>
</evidence>
<proteinExistence type="predicted"/>
<dbReference type="EMBL" id="JARK01001680">
    <property type="protein sequence ID" value="EYB83041.1"/>
    <property type="molecule type" value="Genomic_DNA"/>
</dbReference>
<keyword evidence="2" id="KW-1185">Reference proteome</keyword>
<dbReference type="AlphaFoldDB" id="A0A016RXQ3"/>
<organism evidence="1 2">
    <name type="scientific">Ancylostoma ceylanicum</name>
    <dbReference type="NCBI Taxonomy" id="53326"/>
    <lineage>
        <taxon>Eukaryota</taxon>
        <taxon>Metazoa</taxon>
        <taxon>Ecdysozoa</taxon>
        <taxon>Nematoda</taxon>
        <taxon>Chromadorea</taxon>
        <taxon>Rhabditida</taxon>
        <taxon>Rhabditina</taxon>
        <taxon>Rhabditomorpha</taxon>
        <taxon>Strongyloidea</taxon>
        <taxon>Ancylostomatidae</taxon>
        <taxon>Ancylostomatinae</taxon>
        <taxon>Ancylostoma</taxon>
    </lineage>
</organism>
<name>A0A016RXQ3_9BILA</name>
<gene>
    <name evidence="1" type="primary">Acey_s0344.g3076</name>
    <name evidence="1" type="ORF">Y032_0344g3076</name>
</gene>
<protein>
    <submittedName>
        <fullName evidence="1">Uncharacterized protein</fullName>
    </submittedName>
</protein>
<dbReference type="Proteomes" id="UP000024635">
    <property type="component" value="Unassembled WGS sequence"/>
</dbReference>
<accession>A0A016RXQ3</accession>
<comment type="caution">
    <text evidence="1">The sequence shown here is derived from an EMBL/GenBank/DDBJ whole genome shotgun (WGS) entry which is preliminary data.</text>
</comment>
<reference evidence="2" key="1">
    <citation type="journal article" date="2015" name="Nat. Genet.">
        <title>The genome and transcriptome of the zoonotic hookworm Ancylostoma ceylanicum identify infection-specific gene families.</title>
        <authorList>
            <person name="Schwarz E.M."/>
            <person name="Hu Y."/>
            <person name="Antoshechkin I."/>
            <person name="Miller M.M."/>
            <person name="Sternberg P.W."/>
            <person name="Aroian R.V."/>
        </authorList>
    </citation>
    <scope>NUCLEOTIDE SEQUENCE</scope>
    <source>
        <strain evidence="2">HY135</strain>
    </source>
</reference>